<evidence type="ECO:0000313" key="2">
    <source>
        <dbReference type="EMBL" id="GCA64231.1"/>
    </source>
</evidence>
<dbReference type="AlphaFoldDB" id="A0A391NSB4"/>
<name>A0A391NSB4_9EUKA</name>
<evidence type="ECO:0000313" key="3">
    <source>
        <dbReference type="Proteomes" id="UP000265618"/>
    </source>
</evidence>
<feature type="signal peptide" evidence="1">
    <location>
        <begin position="1"/>
        <end position="18"/>
    </location>
</feature>
<proteinExistence type="predicted"/>
<evidence type="ECO:0000256" key="1">
    <source>
        <dbReference type="SAM" id="SignalP"/>
    </source>
</evidence>
<accession>A0A391NSB4</accession>
<keyword evidence="1" id="KW-0732">Signal</keyword>
<feature type="chain" id="PRO_5017296309" evidence="1">
    <location>
        <begin position="19"/>
        <end position="50"/>
    </location>
</feature>
<organism evidence="2 3">
    <name type="scientific">Kipferlia bialata</name>
    <dbReference type="NCBI Taxonomy" id="797122"/>
    <lineage>
        <taxon>Eukaryota</taxon>
        <taxon>Metamonada</taxon>
        <taxon>Carpediemonas-like organisms</taxon>
        <taxon>Kipferlia</taxon>
    </lineage>
</organism>
<reference evidence="2 3" key="1">
    <citation type="journal article" date="2018" name="PLoS ONE">
        <title>The draft genome of Kipferlia bialata reveals reductive genome evolution in fornicate parasites.</title>
        <authorList>
            <person name="Tanifuji G."/>
            <person name="Takabayashi S."/>
            <person name="Kume K."/>
            <person name="Takagi M."/>
            <person name="Nakayama T."/>
            <person name="Kamikawa R."/>
            <person name="Inagaki Y."/>
            <person name="Hashimoto T."/>
        </authorList>
    </citation>
    <scope>NUCLEOTIDE SEQUENCE [LARGE SCALE GENOMIC DNA]</scope>
    <source>
        <strain evidence="2">NY0173</strain>
    </source>
</reference>
<dbReference type="EMBL" id="BDIP01006615">
    <property type="protein sequence ID" value="GCA64231.1"/>
    <property type="molecule type" value="Genomic_DNA"/>
</dbReference>
<keyword evidence="3" id="KW-1185">Reference proteome</keyword>
<feature type="non-terminal residue" evidence="2">
    <location>
        <position position="1"/>
    </location>
</feature>
<sequence>MRTAALCCLIALVACTFALYDGLSGADLRAAIKKDYYRHTSLGYDKARQD</sequence>
<dbReference type="Proteomes" id="UP000265618">
    <property type="component" value="Unassembled WGS sequence"/>
</dbReference>
<comment type="caution">
    <text evidence="2">The sequence shown here is derived from an EMBL/GenBank/DDBJ whole genome shotgun (WGS) entry which is preliminary data.</text>
</comment>
<gene>
    <name evidence="2" type="ORF">KIPB_013664</name>
</gene>
<dbReference type="PROSITE" id="PS51257">
    <property type="entry name" value="PROKAR_LIPOPROTEIN"/>
    <property type="match status" value="1"/>
</dbReference>
<protein>
    <submittedName>
        <fullName evidence="2">Uncharacterized protein</fullName>
    </submittedName>
</protein>